<protein>
    <submittedName>
        <fullName evidence="2">Uncharacterized protein</fullName>
    </submittedName>
</protein>
<evidence type="ECO:0000256" key="1">
    <source>
        <dbReference type="SAM" id="Phobius"/>
    </source>
</evidence>
<accession>A0ABQ5ERJ7</accession>
<sequence length="227" mass="25446">MSFIQHHNTWLSASEIITCTWKYSSTILLQMTSSLALLKLWRASPTMVKVATVALWEIPSITSILSWGCSIGLGNFLPPILLLVIVVVSVAVVVVVVGGVSLVIFPFSFVAFTNSSSLTLNCLLNQFTGHVDGIMQSCRLRRSDVSFDSFRKPTSVPFNLLLFSGHQFRTHQGQLMETIVVFLNVVSFQSQRLELLLYPFDFSCWAVFHSHCHLEFSPWNMVSIDDP</sequence>
<keyword evidence="1" id="KW-0812">Transmembrane</keyword>
<evidence type="ECO:0000313" key="3">
    <source>
        <dbReference type="Proteomes" id="UP001151760"/>
    </source>
</evidence>
<dbReference type="EMBL" id="BQNB010016602">
    <property type="protein sequence ID" value="GJT53611.1"/>
    <property type="molecule type" value="Genomic_DNA"/>
</dbReference>
<keyword evidence="1" id="KW-1133">Transmembrane helix</keyword>
<evidence type="ECO:0000313" key="2">
    <source>
        <dbReference type="EMBL" id="GJT53611.1"/>
    </source>
</evidence>
<feature type="transmembrane region" description="Helical" evidence="1">
    <location>
        <begin position="80"/>
        <end position="105"/>
    </location>
</feature>
<keyword evidence="1" id="KW-0472">Membrane</keyword>
<dbReference type="Proteomes" id="UP001151760">
    <property type="component" value="Unassembled WGS sequence"/>
</dbReference>
<reference evidence="2" key="2">
    <citation type="submission" date="2022-01" db="EMBL/GenBank/DDBJ databases">
        <authorList>
            <person name="Yamashiro T."/>
            <person name="Shiraishi A."/>
            <person name="Satake H."/>
            <person name="Nakayama K."/>
        </authorList>
    </citation>
    <scope>NUCLEOTIDE SEQUENCE</scope>
</reference>
<keyword evidence="3" id="KW-1185">Reference proteome</keyword>
<proteinExistence type="predicted"/>
<organism evidence="2 3">
    <name type="scientific">Tanacetum coccineum</name>
    <dbReference type="NCBI Taxonomy" id="301880"/>
    <lineage>
        <taxon>Eukaryota</taxon>
        <taxon>Viridiplantae</taxon>
        <taxon>Streptophyta</taxon>
        <taxon>Embryophyta</taxon>
        <taxon>Tracheophyta</taxon>
        <taxon>Spermatophyta</taxon>
        <taxon>Magnoliopsida</taxon>
        <taxon>eudicotyledons</taxon>
        <taxon>Gunneridae</taxon>
        <taxon>Pentapetalae</taxon>
        <taxon>asterids</taxon>
        <taxon>campanulids</taxon>
        <taxon>Asterales</taxon>
        <taxon>Asteraceae</taxon>
        <taxon>Asteroideae</taxon>
        <taxon>Anthemideae</taxon>
        <taxon>Anthemidinae</taxon>
        <taxon>Tanacetum</taxon>
    </lineage>
</organism>
<gene>
    <name evidence="2" type="ORF">Tco_0988665</name>
</gene>
<name>A0ABQ5ERJ7_9ASTR</name>
<reference evidence="2" key="1">
    <citation type="journal article" date="2022" name="Int. J. Mol. Sci.">
        <title>Draft Genome of Tanacetum Coccineum: Genomic Comparison of Closely Related Tanacetum-Family Plants.</title>
        <authorList>
            <person name="Yamashiro T."/>
            <person name="Shiraishi A."/>
            <person name="Nakayama K."/>
            <person name="Satake H."/>
        </authorList>
    </citation>
    <scope>NUCLEOTIDE SEQUENCE</scope>
</reference>
<comment type="caution">
    <text evidence="2">The sequence shown here is derived from an EMBL/GenBank/DDBJ whole genome shotgun (WGS) entry which is preliminary data.</text>
</comment>